<dbReference type="Proteomes" id="UP000823388">
    <property type="component" value="Chromosome 6K"/>
</dbReference>
<keyword evidence="1" id="KW-0732">Signal</keyword>
<evidence type="ECO:0000313" key="2">
    <source>
        <dbReference type="EMBL" id="KAG2582282.1"/>
    </source>
</evidence>
<name>A0A8T0R905_PANVG</name>
<dbReference type="EMBL" id="CM029047">
    <property type="protein sequence ID" value="KAG2582282.1"/>
    <property type="molecule type" value="Genomic_DNA"/>
</dbReference>
<protein>
    <submittedName>
        <fullName evidence="2">Uncharacterized protein</fullName>
    </submittedName>
</protein>
<reference evidence="2" key="1">
    <citation type="submission" date="2020-05" db="EMBL/GenBank/DDBJ databases">
        <title>WGS assembly of Panicum virgatum.</title>
        <authorList>
            <person name="Lovell J.T."/>
            <person name="Jenkins J."/>
            <person name="Shu S."/>
            <person name="Juenger T.E."/>
            <person name="Schmutz J."/>
        </authorList>
    </citation>
    <scope>NUCLEOTIDE SEQUENCE</scope>
    <source>
        <strain evidence="2">AP13</strain>
    </source>
</reference>
<feature type="chain" id="PRO_5035813751" evidence="1">
    <location>
        <begin position="29"/>
        <end position="73"/>
    </location>
</feature>
<evidence type="ECO:0000313" key="3">
    <source>
        <dbReference type="Proteomes" id="UP000823388"/>
    </source>
</evidence>
<sequence length="73" mass="7511">MAHTATVRRAPVLSILILTLMVMVAIQGVPTTARAFTVKHLKSTAAAAATAAANRLGCCTGPGQYSCYHCGPP</sequence>
<feature type="signal peptide" evidence="1">
    <location>
        <begin position="1"/>
        <end position="28"/>
    </location>
</feature>
<organism evidence="2 3">
    <name type="scientific">Panicum virgatum</name>
    <name type="common">Blackwell switchgrass</name>
    <dbReference type="NCBI Taxonomy" id="38727"/>
    <lineage>
        <taxon>Eukaryota</taxon>
        <taxon>Viridiplantae</taxon>
        <taxon>Streptophyta</taxon>
        <taxon>Embryophyta</taxon>
        <taxon>Tracheophyta</taxon>
        <taxon>Spermatophyta</taxon>
        <taxon>Magnoliopsida</taxon>
        <taxon>Liliopsida</taxon>
        <taxon>Poales</taxon>
        <taxon>Poaceae</taxon>
        <taxon>PACMAD clade</taxon>
        <taxon>Panicoideae</taxon>
        <taxon>Panicodae</taxon>
        <taxon>Paniceae</taxon>
        <taxon>Panicinae</taxon>
        <taxon>Panicum</taxon>
        <taxon>Panicum sect. Hiantes</taxon>
    </lineage>
</organism>
<comment type="caution">
    <text evidence="2">The sequence shown here is derived from an EMBL/GenBank/DDBJ whole genome shotgun (WGS) entry which is preliminary data.</text>
</comment>
<proteinExistence type="predicted"/>
<evidence type="ECO:0000256" key="1">
    <source>
        <dbReference type="SAM" id="SignalP"/>
    </source>
</evidence>
<keyword evidence="3" id="KW-1185">Reference proteome</keyword>
<gene>
    <name evidence="2" type="ORF">PVAP13_6KG161135</name>
</gene>
<accession>A0A8T0R905</accession>
<dbReference type="AlphaFoldDB" id="A0A8T0R905"/>